<dbReference type="Proteomes" id="UP001187192">
    <property type="component" value="Unassembled WGS sequence"/>
</dbReference>
<feature type="transmembrane region" description="Helical" evidence="7">
    <location>
        <begin position="70"/>
        <end position="87"/>
    </location>
</feature>
<dbReference type="GO" id="GO:0007029">
    <property type="term" value="P:endoplasmic reticulum organization"/>
    <property type="evidence" value="ECO:0007669"/>
    <property type="project" value="InterPro"/>
</dbReference>
<keyword evidence="5 7" id="KW-1133">Transmembrane helix</keyword>
<evidence type="ECO:0000256" key="2">
    <source>
        <dbReference type="ARBA" id="ARBA00008462"/>
    </source>
</evidence>
<feature type="transmembrane region" description="Helical" evidence="7">
    <location>
        <begin position="39"/>
        <end position="58"/>
    </location>
</feature>
<dbReference type="GO" id="GO:0016192">
    <property type="term" value="P:vesicle-mediated transport"/>
    <property type="evidence" value="ECO:0007669"/>
    <property type="project" value="TreeGrafter"/>
</dbReference>
<dbReference type="AlphaFoldDB" id="A0AA87ZXP1"/>
<evidence type="ECO:0000256" key="7">
    <source>
        <dbReference type="SAM" id="Phobius"/>
    </source>
</evidence>
<evidence type="ECO:0000256" key="6">
    <source>
        <dbReference type="ARBA" id="ARBA00023136"/>
    </source>
</evidence>
<reference evidence="8" key="1">
    <citation type="submission" date="2023-07" db="EMBL/GenBank/DDBJ databases">
        <title>draft genome sequence of fig (Ficus carica).</title>
        <authorList>
            <person name="Takahashi T."/>
            <person name="Nishimura K."/>
        </authorList>
    </citation>
    <scope>NUCLEOTIDE SEQUENCE</scope>
</reference>
<evidence type="ECO:0000256" key="3">
    <source>
        <dbReference type="ARBA" id="ARBA00022692"/>
    </source>
</evidence>
<keyword evidence="9" id="KW-1185">Reference proteome</keyword>
<evidence type="ECO:0000313" key="9">
    <source>
        <dbReference type="Proteomes" id="UP001187192"/>
    </source>
</evidence>
<evidence type="ECO:0000256" key="1">
    <source>
        <dbReference type="ARBA" id="ARBA00004477"/>
    </source>
</evidence>
<dbReference type="GO" id="GO:0005789">
    <property type="term" value="C:endoplasmic reticulum membrane"/>
    <property type="evidence" value="ECO:0007669"/>
    <property type="project" value="UniProtKB-SubCell"/>
</dbReference>
<dbReference type="PANTHER" id="PTHR20955:SF1">
    <property type="entry name" value="PROTEIN JAGUNAL HOMOLOG 1"/>
    <property type="match status" value="1"/>
</dbReference>
<keyword evidence="4" id="KW-0256">Endoplasmic reticulum</keyword>
<organism evidence="8 9">
    <name type="scientific">Ficus carica</name>
    <name type="common">Common fig</name>
    <dbReference type="NCBI Taxonomy" id="3494"/>
    <lineage>
        <taxon>Eukaryota</taxon>
        <taxon>Viridiplantae</taxon>
        <taxon>Streptophyta</taxon>
        <taxon>Embryophyta</taxon>
        <taxon>Tracheophyta</taxon>
        <taxon>Spermatophyta</taxon>
        <taxon>Magnoliopsida</taxon>
        <taxon>eudicotyledons</taxon>
        <taxon>Gunneridae</taxon>
        <taxon>Pentapetalae</taxon>
        <taxon>rosids</taxon>
        <taxon>fabids</taxon>
        <taxon>Rosales</taxon>
        <taxon>Moraceae</taxon>
        <taxon>Ficeae</taxon>
        <taxon>Ficus</taxon>
    </lineage>
</organism>
<sequence>MQQRKSASGRPSGTDGSDFSYRMVVDSRYQKVAKGKSRLYALIFVQGIIQIIGALYTFLWTSWEEGPNRVAISSVAIGFVSLLLGELGRRRSRVSFLKLYLVGSSIAIFLSIACVAKADLALEDIKIPSNWQPRKFEFIEASRVLLVEMKNAAVNPSIAVISQLKLPDLGFASAVLENKQYFCHY</sequence>
<keyword evidence="6 7" id="KW-0472">Membrane</keyword>
<proteinExistence type="inferred from homology"/>
<gene>
    <name evidence="8" type="ORF">TIFTF001_010169</name>
</gene>
<accession>A0AA87ZXP1</accession>
<comment type="similarity">
    <text evidence="2">Belongs to the jagunal family.</text>
</comment>
<evidence type="ECO:0000313" key="8">
    <source>
        <dbReference type="EMBL" id="GMN40935.1"/>
    </source>
</evidence>
<dbReference type="Pfam" id="PF07086">
    <property type="entry name" value="Jagunal"/>
    <property type="match status" value="1"/>
</dbReference>
<evidence type="ECO:0000256" key="4">
    <source>
        <dbReference type="ARBA" id="ARBA00022824"/>
    </source>
</evidence>
<keyword evidence="3 7" id="KW-0812">Transmembrane</keyword>
<protein>
    <submittedName>
        <fullName evidence="8">Uncharacterized protein</fullName>
    </submittedName>
</protein>
<dbReference type="InterPro" id="IPR009787">
    <property type="entry name" value="Jagunal"/>
</dbReference>
<evidence type="ECO:0000256" key="5">
    <source>
        <dbReference type="ARBA" id="ARBA00022989"/>
    </source>
</evidence>
<comment type="caution">
    <text evidence="8">The sequence shown here is derived from an EMBL/GenBank/DDBJ whole genome shotgun (WGS) entry which is preliminary data.</text>
</comment>
<comment type="subcellular location">
    <subcellularLocation>
        <location evidence="1">Endoplasmic reticulum membrane</location>
        <topology evidence="1">Multi-pass membrane protein</topology>
    </subcellularLocation>
</comment>
<feature type="transmembrane region" description="Helical" evidence="7">
    <location>
        <begin position="99"/>
        <end position="118"/>
    </location>
</feature>
<dbReference type="EMBL" id="BTGU01000012">
    <property type="protein sequence ID" value="GMN40935.1"/>
    <property type="molecule type" value="Genomic_DNA"/>
</dbReference>
<dbReference type="PANTHER" id="PTHR20955">
    <property type="entry name" value="PROTEIN JAGUNAL HOMOLOG 1"/>
    <property type="match status" value="1"/>
</dbReference>
<name>A0AA87ZXP1_FICCA</name>